<feature type="domain" description="P2X purinoreceptor 7 intracellular" evidence="1">
    <location>
        <begin position="9"/>
        <end position="118"/>
    </location>
</feature>
<dbReference type="PANTHER" id="PTHR36981:SF9">
    <property type="entry name" value="NANOR-RELATED"/>
    <property type="match status" value="1"/>
</dbReference>
<dbReference type="PANTHER" id="PTHR36981">
    <property type="entry name" value="ZGC:195170"/>
    <property type="match status" value="1"/>
</dbReference>
<protein>
    <submittedName>
        <fullName evidence="3">Uncharacterized protein LOC106810659</fullName>
    </submittedName>
</protein>
<reference evidence="3" key="1">
    <citation type="submission" date="2025-08" db="UniProtKB">
        <authorList>
            <consortium name="RefSeq"/>
        </authorList>
    </citation>
    <scope>IDENTIFICATION</scope>
</reference>
<accession>A0ABM1EBK9</accession>
<gene>
    <name evidence="3" type="primary">LOC106810659</name>
</gene>
<dbReference type="Proteomes" id="UP000695022">
    <property type="component" value="Unplaced"/>
</dbReference>
<dbReference type="InterPro" id="IPR046815">
    <property type="entry name" value="P2RX7_C"/>
</dbReference>
<dbReference type="RefSeq" id="XP_014669580.1">
    <property type="nucleotide sequence ID" value="XM_014814094.1"/>
</dbReference>
<evidence type="ECO:0000313" key="2">
    <source>
        <dbReference type="Proteomes" id="UP000695022"/>
    </source>
</evidence>
<keyword evidence="2" id="KW-1185">Reference proteome</keyword>
<organism evidence="2 3">
    <name type="scientific">Priapulus caudatus</name>
    <name type="common">Priapulid worm</name>
    <dbReference type="NCBI Taxonomy" id="37621"/>
    <lineage>
        <taxon>Eukaryota</taxon>
        <taxon>Metazoa</taxon>
        <taxon>Ecdysozoa</taxon>
        <taxon>Scalidophora</taxon>
        <taxon>Priapulida</taxon>
        <taxon>Priapulimorpha</taxon>
        <taxon>Priapulimorphida</taxon>
        <taxon>Priapulidae</taxon>
        <taxon>Priapulus</taxon>
    </lineage>
</organism>
<evidence type="ECO:0000259" key="1">
    <source>
        <dbReference type="Pfam" id="PF20478"/>
    </source>
</evidence>
<name>A0ABM1EBK9_PRICU</name>
<dbReference type="GeneID" id="106810659"/>
<sequence>MQTARESICCREVENSRHKCDEIASDKVSCVTEHEEFQTACRARFILRLSLVHMHDVHPGDLREPLSNRVLRLAGYRNFTYWVHKRIGRRVRRVIPACVIASIRSTYPEESGVYVGFKEGSESEVEEAWLPH</sequence>
<evidence type="ECO:0000313" key="3">
    <source>
        <dbReference type="RefSeq" id="XP_014669580.1"/>
    </source>
</evidence>
<proteinExistence type="predicted"/>
<dbReference type="Pfam" id="PF20478">
    <property type="entry name" value="P2RX7_C"/>
    <property type="match status" value="1"/>
</dbReference>